<sequence length="509" mass="57889">MAAEMTISVDQEALPKGAALVATFLASLFITIFLYGSYNTFLHPLRRYPGPVAWRAFRFPYVIATHRGEMHQRLKQFHEKYGPVVRIAPNELSYADGAAWKDIYGNRPGHLPFTRSTWFKPMSPGEPHSIMGPDEEAHAKTRRAFANAFSEKSLRDQSPVIEGYLDIFMKQLKAPAAGRQWTEKTVDLNVWFNFLTFDISGDLSFAESFDCLKTGKAHPWVEIAQDFGKGLSLVASVNQYPPIDKLLRYVIPKNIRQRQTDHRAMSYAMARKRLALETDRPDYITPTKKYSKEKVALSIEEWQVNMVVIVFAGSETTASALTAITRELVQNRGVLNRLTREIRNAFEKEDDIKIASTGSLPYLDAVINEGLRLDPPIVIGVPRVVPEGGDSVCGQQIPGGTYVSFNQFSANRQSRNFRHPNSFIPERFLNPDPNTDDMSSFQPFSIGRQSCIGMKLAYAEMRVTLARLLFAFDISLASEKDRWDWGEQKTYIFWDKRPLRVTLRRSRVS</sequence>
<dbReference type="InterPro" id="IPR001128">
    <property type="entry name" value="Cyt_P450"/>
</dbReference>
<feature type="transmembrane region" description="Helical" evidence="3">
    <location>
        <begin position="18"/>
        <end position="38"/>
    </location>
</feature>
<dbReference type="PANTHER" id="PTHR24305:SF166">
    <property type="entry name" value="CYTOCHROME P450 12A4, MITOCHONDRIAL-RELATED"/>
    <property type="match status" value="1"/>
</dbReference>
<dbReference type="Gene3D" id="1.10.630.10">
    <property type="entry name" value="Cytochrome P450"/>
    <property type="match status" value="1"/>
</dbReference>
<keyword evidence="2" id="KW-0408">Iron</keyword>
<reference evidence="4" key="1">
    <citation type="journal article" date="2020" name="Stud. Mycol.">
        <title>101 Dothideomycetes genomes: a test case for predicting lifestyles and emergence of pathogens.</title>
        <authorList>
            <person name="Haridas S."/>
            <person name="Albert R."/>
            <person name="Binder M."/>
            <person name="Bloem J."/>
            <person name="Labutti K."/>
            <person name="Salamov A."/>
            <person name="Andreopoulos B."/>
            <person name="Baker S."/>
            <person name="Barry K."/>
            <person name="Bills G."/>
            <person name="Bluhm B."/>
            <person name="Cannon C."/>
            <person name="Castanera R."/>
            <person name="Culley D."/>
            <person name="Daum C."/>
            <person name="Ezra D."/>
            <person name="Gonzalez J."/>
            <person name="Henrissat B."/>
            <person name="Kuo A."/>
            <person name="Liang C."/>
            <person name="Lipzen A."/>
            <person name="Lutzoni F."/>
            <person name="Magnuson J."/>
            <person name="Mondo S."/>
            <person name="Nolan M."/>
            <person name="Ohm R."/>
            <person name="Pangilinan J."/>
            <person name="Park H.-J."/>
            <person name="Ramirez L."/>
            <person name="Alfaro M."/>
            <person name="Sun H."/>
            <person name="Tritt A."/>
            <person name="Yoshinaga Y."/>
            <person name="Zwiers L.-H."/>
            <person name="Turgeon B."/>
            <person name="Goodwin S."/>
            <person name="Spatafora J."/>
            <person name="Crous P."/>
            <person name="Grigoriev I."/>
        </authorList>
    </citation>
    <scope>NUCLEOTIDE SEQUENCE</scope>
    <source>
        <strain evidence="4">CBS 122368</strain>
    </source>
</reference>
<dbReference type="InterPro" id="IPR036396">
    <property type="entry name" value="Cyt_P450_sf"/>
</dbReference>
<keyword evidence="3" id="KW-0812">Transmembrane</keyword>
<evidence type="ECO:0000313" key="5">
    <source>
        <dbReference type="Proteomes" id="UP000800094"/>
    </source>
</evidence>
<dbReference type="AlphaFoldDB" id="A0A6A6IIL4"/>
<dbReference type="Pfam" id="PF00067">
    <property type="entry name" value="p450"/>
    <property type="match status" value="1"/>
</dbReference>
<keyword evidence="3" id="KW-1133">Transmembrane helix</keyword>
<dbReference type="PANTHER" id="PTHR24305">
    <property type="entry name" value="CYTOCHROME P450"/>
    <property type="match status" value="1"/>
</dbReference>
<dbReference type="GO" id="GO:0020037">
    <property type="term" value="F:heme binding"/>
    <property type="evidence" value="ECO:0007669"/>
    <property type="project" value="InterPro"/>
</dbReference>
<protein>
    <submittedName>
        <fullName evidence="4">Cytochrome P450</fullName>
    </submittedName>
</protein>
<dbReference type="RefSeq" id="XP_033685021.1">
    <property type="nucleotide sequence ID" value="XM_033821691.1"/>
</dbReference>
<proteinExistence type="inferred from homology"/>
<dbReference type="SUPFAM" id="SSF48264">
    <property type="entry name" value="Cytochrome P450"/>
    <property type="match status" value="1"/>
</dbReference>
<comment type="cofactor">
    <cofactor evidence="2">
        <name>heme</name>
        <dbReference type="ChEBI" id="CHEBI:30413"/>
    </cofactor>
</comment>
<dbReference type="GO" id="GO:0016705">
    <property type="term" value="F:oxidoreductase activity, acting on paired donors, with incorporation or reduction of molecular oxygen"/>
    <property type="evidence" value="ECO:0007669"/>
    <property type="project" value="InterPro"/>
</dbReference>
<dbReference type="EMBL" id="ML987194">
    <property type="protein sequence ID" value="KAF2250017.1"/>
    <property type="molecule type" value="Genomic_DNA"/>
</dbReference>
<evidence type="ECO:0000313" key="4">
    <source>
        <dbReference type="EMBL" id="KAF2250017.1"/>
    </source>
</evidence>
<dbReference type="CDD" id="cd11058">
    <property type="entry name" value="CYP60B-like"/>
    <property type="match status" value="1"/>
</dbReference>
<organism evidence="4 5">
    <name type="scientific">Trematosphaeria pertusa</name>
    <dbReference type="NCBI Taxonomy" id="390896"/>
    <lineage>
        <taxon>Eukaryota</taxon>
        <taxon>Fungi</taxon>
        <taxon>Dikarya</taxon>
        <taxon>Ascomycota</taxon>
        <taxon>Pezizomycotina</taxon>
        <taxon>Dothideomycetes</taxon>
        <taxon>Pleosporomycetidae</taxon>
        <taxon>Pleosporales</taxon>
        <taxon>Massarineae</taxon>
        <taxon>Trematosphaeriaceae</taxon>
        <taxon>Trematosphaeria</taxon>
    </lineage>
</organism>
<dbReference type="PRINTS" id="PR00385">
    <property type="entry name" value="P450"/>
</dbReference>
<keyword evidence="2" id="KW-0349">Heme</keyword>
<dbReference type="InterPro" id="IPR050121">
    <property type="entry name" value="Cytochrome_P450_monoxygenase"/>
</dbReference>
<dbReference type="GO" id="GO:0005506">
    <property type="term" value="F:iron ion binding"/>
    <property type="evidence" value="ECO:0007669"/>
    <property type="project" value="InterPro"/>
</dbReference>
<keyword evidence="2" id="KW-0479">Metal-binding</keyword>
<dbReference type="PRINTS" id="PR00463">
    <property type="entry name" value="EP450I"/>
</dbReference>
<name>A0A6A6IIL4_9PLEO</name>
<keyword evidence="3" id="KW-0472">Membrane</keyword>
<evidence type="ECO:0000256" key="2">
    <source>
        <dbReference type="PIRSR" id="PIRSR602401-1"/>
    </source>
</evidence>
<gene>
    <name evidence="4" type="ORF">BU26DRAFT_294324</name>
</gene>
<dbReference type="OrthoDB" id="1470350at2759"/>
<dbReference type="InterPro" id="IPR002401">
    <property type="entry name" value="Cyt_P450_E_grp-I"/>
</dbReference>
<evidence type="ECO:0000256" key="1">
    <source>
        <dbReference type="ARBA" id="ARBA00010617"/>
    </source>
</evidence>
<comment type="similarity">
    <text evidence="1">Belongs to the cytochrome P450 family.</text>
</comment>
<dbReference type="GeneID" id="54575021"/>
<dbReference type="Proteomes" id="UP000800094">
    <property type="component" value="Unassembled WGS sequence"/>
</dbReference>
<keyword evidence="5" id="KW-1185">Reference proteome</keyword>
<accession>A0A6A6IIL4</accession>
<feature type="binding site" description="axial binding residue" evidence="2">
    <location>
        <position position="451"/>
    </location>
    <ligand>
        <name>heme</name>
        <dbReference type="ChEBI" id="CHEBI:30413"/>
    </ligand>
    <ligandPart>
        <name>Fe</name>
        <dbReference type="ChEBI" id="CHEBI:18248"/>
    </ligandPart>
</feature>
<dbReference type="GO" id="GO:0004497">
    <property type="term" value="F:monooxygenase activity"/>
    <property type="evidence" value="ECO:0007669"/>
    <property type="project" value="InterPro"/>
</dbReference>
<evidence type="ECO:0000256" key="3">
    <source>
        <dbReference type="SAM" id="Phobius"/>
    </source>
</evidence>